<evidence type="ECO:0000313" key="2">
    <source>
        <dbReference type="EMBL" id="MBE9637964.1"/>
    </source>
</evidence>
<gene>
    <name evidence="2" type="ORF">IQ782_14005</name>
</gene>
<dbReference type="Proteomes" id="UP000607796">
    <property type="component" value="Unassembled WGS sequence"/>
</dbReference>
<dbReference type="PANTHER" id="PTHR43283">
    <property type="entry name" value="BETA-LACTAMASE-RELATED"/>
    <property type="match status" value="1"/>
</dbReference>
<keyword evidence="2" id="KW-0378">Hydrolase</keyword>
<feature type="domain" description="Beta-lactamase-related" evidence="1">
    <location>
        <begin position="43"/>
        <end position="302"/>
    </location>
</feature>
<dbReference type="PANTHER" id="PTHR43283:SF7">
    <property type="entry name" value="BETA-LACTAMASE-RELATED DOMAIN-CONTAINING PROTEIN"/>
    <property type="match status" value="1"/>
</dbReference>
<organism evidence="2 3">
    <name type="scientific">Salipiger mangrovisoli</name>
    <dbReference type="NCBI Taxonomy" id="2865933"/>
    <lineage>
        <taxon>Bacteria</taxon>
        <taxon>Pseudomonadati</taxon>
        <taxon>Pseudomonadota</taxon>
        <taxon>Alphaproteobacteria</taxon>
        <taxon>Rhodobacterales</taxon>
        <taxon>Roseobacteraceae</taxon>
        <taxon>Salipiger</taxon>
    </lineage>
</organism>
<dbReference type="InterPro" id="IPR001466">
    <property type="entry name" value="Beta-lactam-related"/>
</dbReference>
<reference evidence="2 3" key="1">
    <citation type="journal article" date="2021" name="Int. J. Syst. Evol. Microbiol.">
        <title>Salipiger mangrovisoli sp. nov., isolated from mangrove soil and the proposal for the reclassification of Paraphaeobacter pallidus as Salipiger pallidus comb. nov.</title>
        <authorList>
            <person name="Du J."/>
            <person name="Liu Y."/>
            <person name="Pei T."/>
            <person name="Deng M.R."/>
            <person name="Zhu H."/>
        </authorList>
    </citation>
    <scope>NUCLEOTIDE SEQUENCE [LARGE SCALE GENOMIC DNA]</scope>
    <source>
        <strain evidence="2 3">6D45A</strain>
    </source>
</reference>
<dbReference type="SUPFAM" id="SSF56601">
    <property type="entry name" value="beta-lactamase/transpeptidase-like"/>
    <property type="match status" value="1"/>
</dbReference>
<protein>
    <submittedName>
        <fullName evidence="2">Serine hydrolase</fullName>
    </submittedName>
</protein>
<name>A0ABR9X376_9RHOB</name>
<evidence type="ECO:0000313" key="3">
    <source>
        <dbReference type="Proteomes" id="UP000607796"/>
    </source>
</evidence>
<evidence type="ECO:0000259" key="1">
    <source>
        <dbReference type="Pfam" id="PF00144"/>
    </source>
</evidence>
<dbReference type="EMBL" id="JADFFK010000009">
    <property type="protein sequence ID" value="MBE9637964.1"/>
    <property type="molecule type" value="Genomic_DNA"/>
</dbReference>
<dbReference type="InterPro" id="IPR050789">
    <property type="entry name" value="Diverse_Enzym_Activities"/>
</dbReference>
<proteinExistence type="predicted"/>
<keyword evidence="3" id="KW-1185">Reference proteome</keyword>
<accession>A0ABR9X376</accession>
<dbReference type="Gene3D" id="3.40.710.10">
    <property type="entry name" value="DD-peptidase/beta-lactamase superfamily"/>
    <property type="match status" value="1"/>
</dbReference>
<dbReference type="Pfam" id="PF00144">
    <property type="entry name" value="Beta-lactamase"/>
    <property type="match status" value="1"/>
</dbReference>
<comment type="caution">
    <text evidence="2">The sequence shown here is derived from an EMBL/GenBank/DDBJ whole genome shotgun (WGS) entry which is preliminary data.</text>
</comment>
<sequence>MTGIESNPGATWQSFDSPEAAGWNGAGVARLHEVLASQNSDCLMVVQGGRVVFTHGDITHKFLCHSIRKSFLAAMIGEDVAAGRIDLTATMQSLGIDDHDPLSRVERQATVHDLLMARSGIYHPAGYETEWMQLIKEKRHSHAPGTFWCYNNWDFNALGTVFTQCIGLSVAEAFATRIAAPLGMQDFSLAGDRPDAWTEPFEVSRHPAYPFRMSSRDLARFGQLFLQAGRWSGRRVLPEDWAEENLLRYSDAGHRGAYGYCWWLERDGVFVPGVRTPAGSYAAQGAGGHYCMVIPELDMVLVHRVDTEQKGRAISKHEFGYVLKAVLRAARG</sequence>
<dbReference type="GO" id="GO:0016787">
    <property type="term" value="F:hydrolase activity"/>
    <property type="evidence" value="ECO:0007669"/>
    <property type="project" value="UniProtKB-KW"/>
</dbReference>
<dbReference type="InterPro" id="IPR012338">
    <property type="entry name" value="Beta-lactam/transpept-like"/>
</dbReference>
<dbReference type="RefSeq" id="WP_194135256.1">
    <property type="nucleotide sequence ID" value="NZ_JADFFK010000009.1"/>
</dbReference>